<accession>A0ABS8MJU8</accession>
<dbReference type="EMBL" id="JAJJMM010000001">
    <property type="protein sequence ID" value="MCC9065757.1"/>
    <property type="molecule type" value="Genomic_DNA"/>
</dbReference>
<organism evidence="2 3">
    <name type="scientific">Flavobacterium piscisymbiosum</name>
    <dbReference type="NCBI Taxonomy" id="2893753"/>
    <lineage>
        <taxon>Bacteria</taxon>
        <taxon>Pseudomonadati</taxon>
        <taxon>Bacteroidota</taxon>
        <taxon>Flavobacteriia</taxon>
        <taxon>Flavobacteriales</taxon>
        <taxon>Flavobacteriaceae</taxon>
        <taxon>Flavobacterium</taxon>
    </lineage>
</organism>
<feature type="transmembrane region" description="Helical" evidence="1">
    <location>
        <begin position="42"/>
        <end position="59"/>
    </location>
</feature>
<comment type="caution">
    <text evidence="2">The sequence shown here is derived from an EMBL/GenBank/DDBJ whole genome shotgun (WGS) entry which is preliminary data.</text>
</comment>
<reference evidence="2" key="1">
    <citation type="submission" date="2021-11" db="EMBL/GenBank/DDBJ databases">
        <title>Description of novel Flavobacterium species.</title>
        <authorList>
            <person name="Saticioglu I.B."/>
            <person name="Ay H."/>
            <person name="Altun S."/>
            <person name="Duman M."/>
        </authorList>
    </citation>
    <scope>NUCLEOTIDE SEQUENCE</scope>
    <source>
        <strain evidence="2">F-30</strain>
    </source>
</reference>
<dbReference type="RefSeq" id="WP_230039505.1">
    <property type="nucleotide sequence ID" value="NZ_JAJJMM010000001.1"/>
</dbReference>
<keyword evidence="3" id="KW-1185">Reference proteome</keyword>
<name>A0ABS8MJU8_9FLAO</name>
<keyword evidence="1" id="KW-1133">Transmembrane helix</keyword>
<evidence type="ECO:0000313" key="2">
    <source>
        <dbReference type="EMBL" id="MCC9065757.1"/>
    </source>
</evidence>
<dbReference type="Proteomes" id="UP001430679">
    <property type="component" value="Unassembled WGS sequence"/>
</dbReference>
<keyword evidence="1" id="KW-0472">Membrane</keyword>
<evidence type="ECO:0000313" key="3">
    <source>
        <dbReference type="Proteomes" id="UP001430679"/>
    </source>
</evidence>
<evidence type="ECO:0000256" key="1">
    <source>
        <dbReference type="SAM" id="Phobius"/>
    </source>
</evidence>
<proteinExistence type="predicted"/>
<keyword evidence="1" id="KW-0812">Transmembrane</keyword>
<sequence length="185" mass="21635">MKYILELQEGTKVKLIILIFVLFFSFYYVFKNYKTAHLQSKILSLIGIVGSIWLMYYEINKNNSVELLKRNFELTTGTIEKYLVPNIKGAIPSVGKGADHNYIKYSYEVNDKTETNSYDENYFIKIPDIKPNLNIPYLVIYEKTNPLNSFILLNYPINNADDLNRYQEKFSHGIPDDTFKKETAE</sequence>
<gene>
    <name evidence="2" type="ORF">LNP81_22420</name>
</gene>
<protein>
    <submittedName>
        <fullName evidence="2">Uncharacterized protein</fullName>
    </submittedName>
</protein>
<feature type="transmembrane region" description="Helical" evidence="1">
    <location>
        <begin position="12"/>
        <end position="30"/>
    </location>
</feature>